<evidence type="ECO:0000313" key="2">
    <source>
        <dbReference type="RefSeq" id="XP_075087711.1"/>
    </source>
</evidence>
<reference evidence="2" key="2">
    <citation type="submission" date="2025-08" db="UniProtKB">
        <authorList>
            <consortium name="RefSeq"/>
        </authorList>
    </citation>
    <scope>IDENTIFICATION</scope>
    <source>
        <tissue evidence="2">Leaf</tissue>
    </source>
</reference>
<dbReference type="Proteomes" id="UP000790787">
    <property type="component" value="Chromosome 15"/>
</dbReference>
<gene>
    <name evidence="2" type="primary">LOC142169708</name>
</gene>
<evidence type="ECO:0000313" key="1">
    <source>
        <dbReference type="Proteomes" id="UP000790787"/>
    </source>
</evidence>
<keyword evidence="1" id="KW-1185">Reference proteome</keyword>
<proteinExistence type="predicted"/>
<name>A0AC58SRV8_TOBAC</name>
<protein>
    <submittedName>
        <fullName evidence="2">Replication protein A 70 kDa DNA-binding subunit B-like</fullName>
    </submittedName>
</protein>
<accession>A0AC58SRV8</accession>
<dbReference type="RefSeq" id="XP_075087711.1">
    <property type="nucleotide sequence ID" value="XM_075231610.1"/>
</dbReference>
<sequence>MWGELAEKDGEIPLQLIDEKPVVAFCDVKGSIFQGDFCISTIHISSVLIHPTFQRAKEMQNWHDGMKAQNKDITLMPSKLIREAREVKIKDIINGSSATMKDSYRRFNARITTLVDKDEPWYSSCKKCYKKVNIKNKIVNCSSCMSENVDHEERYRLKIDVFDGDRHSNITLFDAARYLLGCDQNNISANIFLLMLQKED</sequence>
<reference evidence="1" key="1">
    <citation type="journal article" date="2014" name="Nat. Commun.">
        <title>The tobacco genome sequence and its comparison with those of tomato and potato.</title>
        <authorList>
            <person name="Sierro N."/>
            <person name="Battey J.N."/>
            <person name="Ouadi S."/>
            <person name="Bakaher N."/>
            <person name="Bovet L."/>
            <person name="Willig A."/>
            <person name="Goepfert S."/>
            <person name="Peitsch M.C."/>
            <person name="Ivanov N.V."/>
        </authorList>
    </citation>
    <scope>NUCLEOTIDE SEQUENCE [LARGE SCALE GENOMIC DNA]</scope>
</reference>
<organism evidence="1 2">
    <name type="scientific">Nicotiana tabacum</name>
    <name type="common">Common tobacco</name>
    <dbReference type="NCBI Taxonomy" id="4097"/>
    <lineage>
        <taxon>Eukaryota</taxon>
        <taxon>Viridiplantae</taxon>
        <taxon>Streptophyta</taxon>
        <taxon>Embryophyta</taxon>
        <taxon>Tracheophyta</taxon>
        <taxon>Spermatophyta</taxon>
        <taxon>Magnoliopsida</taxon>
        <taxon>eudicotyledons</taxon>
        <taxon>Gunneridae</taxon>
        <taxon>Pentapetalae</taxon>
        <taxon>asterids</taxon>
        <taxon>lamiids</taxon>
        <taxon>Solanales</taxon>
        <taxon>Solanaceae</taxon>
        <taxon>Nicotianoideae</taxon>
        <taxon>Nicotianeae</taxon>
        <taxon>Nicotiana</taxon>
    </lineage>
</organism>